<gene>
    <name evidence="6" type="ORF">MIND_00374800</name>
</gene>
<accession>A0A8H6W8V6</accession>
<sequence length="227" mass="24394">MTTTHDSPESISSSQRELETSAERRANVQAQLNQRLDPECPGPGGGKLTYVETWRLVNLANEVFGYNGWSSSVVRMTVDYVDCDEHTQRYGRRGVSGHARDPGGGGGTALDKVRNPGWDIFSAADTADSVRRRRQTTPLKRTLRTFGKALGNSSTKERYMTEMAGSGSTEGNILRTAVAASAFADIDKLLSSLTAGLQLSDSGPAFRAGSEDGATLEDRAAEDSASR</sequence>
<feature type="region of interest" description="Disordered" evidence="5">
    <location>
        <begin position="92"/>
        <end position="111"/>
    </location>
</feature>
<protein>
    <submittedName>
        <fullName evidence="6">Uncharacterized protein</fullName>
    </submittedName>
</protein>
<feature type="region of interest" description="Disordered" evidence="5">
    <location>
        <begin position="202"/>
        <end position="227"/>
    </location>
</feature>
<name>A0A8H6W8V6_9AGAR</name>
<proteinExistence type="inferred from homology"/>
<evidence type="ECO:0000256" key="4">
    <source>
        <dbReference type="ARBA" id="ARBA00023204"/>
    </source>
</evidence>
<dbReference type="InterPro" id="IPR041247">
    <property type="entry name" value="Rad52_fam"/>
</dbReference>
<evidence type="ECO:0000256" key="3">
    <source>
        <dbReference type="ARBA" id="ARBA00023172"/>
    </source>
</evidence>
<dbReference type="GeneID" id="59343100"/>
<dbReference type="AlphaFoldDB" id="A0A8H6W8V6"/>
<dbReference type="Proteomes" id="UP000636479">
    <property type="component" value="Unassembled WGS sequence"/>
</dbReference>
<feature type="compositionally biased region" description="Polar residues" evidence="5">
    <location>
        <begin position="1"/>
        <end position="15"/>
    </location>
</feature>
<feature type="region of interest" description="Disordered" evidence="5">
    <location>
        <begin position="1"/>
        <end position="24"/>
    </location>
</feature>
<keyword evidence="2" id="KW-0227">DNA damage</keyword>
<dbReference type="EMBL" id="JACAZF010000003">
    <property type="protein sequence ID" value="KAF7310019.1"/>
    <property type="molecule type" value="Genomic_DNA"/>
</dbReference>
<keyword evidence="7" id="KW-1185">Reference proteome</keyword>
<evidence type="ECO:0000256" key="5">
    <source>
        <dbReference type="SAM" id="MobiDB-lite"/>
    </source>
</evidence>
<comment type="caution">
    <text evidence="6">The sequence shown here is derived from an EMBL/GenBank/DDBJ whole genome shotgun (WGS) entry which is preliminary data.</text>
</comment>
<keyword evidence="3" id="KW-0233">DNA recombination</keyword>
<dbReference type="GO" id="GO:0045002">
    <property type="term" value="P:double-strand break repair via single-strand annealing"/>
    <property type="evidence" value="ECO:0007669"/>
    <property type="project" value="TreeGrafter"/>
</dbReference>
<dbReference type="Pfam" id="PF04098">
    <property type="entry name" value="Rad52_Rad22"/>
    <property type="match status" value="1"/>
</dbReference>
<dbReference type="PANTHER" id="PTHR12132">
    <property type="entry name" value="DNA REPAIR AND RECOMBINATION PROTEIN RAD52, RAD59"/>
    <property type="match status" value="1"/>
</dbReference>
<dbReference type="RefSeq" id="XP_037223469.1">
    <property type="nucleotide sequence ID" value="XM_037360584.1"/>
</dbReference>
<evidence type="ECO:0000256" key="1">
    <source>
        <dbReference type="ARBA" id="ARBA00006638"/>
    </source>
</evidence>
<dbReference type="Gene3D" id="3.30.390.80">
    <property type="entry name" value="DNA repair protein Rad52/59/22"/>
    <property type="match status" value="1"/>
</dbReference>
<dbReference type="OrthoDB" id="206565at2759"/>
<organism evidence="6 7">
    <name type="scientific">Mycena indigotica</name>
    <dbReference type="NCBI Taxonomy" id="2126181"/>
    <lineage>
        <taxon>Eukaryota</taxon>
        <taxon>Fungi</taxon>
        <taxon>Dikarya</taxon>
        <taxon>Basidiomycota</taxon>
        <taxon>Agaricomycotina</taxon>
        <taxon>Agaricomycetes</taxon>
        <taxon>Agaricomycetidae</taxon>
        <taxon>Agaricales</taxon>
        <taxon>Marasmiineae</taxon>
        <taxon>Mycenaceae</taxon>
        <taxon>Mycena</taxon>
    </lineage>
</organism>
<evidence type="ECO:0000313" key="6">
    <source>
        <dbReference type="EMBL" id="KAF7310019.1"/>
    </source>
</evidence>
<dbReference type="SUPFAM" id="SSF54768">
    <property type="entry name" value="dsRNA-binding domain-like"/>
    <property type="match status" value="1"/>
</dbReference>
<evidence type="ECO:0000256" key="2">
    <source>
        <dbReference type="ARBA" id="ARBA00022763"/>
    </source>
</evidence>
<comment type="similarity">
    <text evidence="1">Belongs to the RAD52 family.</text>
</comment>
<dbReference type="PANTHER" id="PTHR12132:SF1">
    <property type="entry name" value="DNA REPAIR PROTEIN RAD52 HOMOLOG"/>
    <property type="match status" value="1"/>
</dbReference>
<dbReference type="InterPro" id="IPR042525">
    <property type="entry name" value="Rad52_Rad59_Rad22_sf"/>
</dbReference>
<dbReference type="GO" id="GO:0000724">
    <property type="term" value="P:double-strand break repair via homologous recombination"/>
    <property type="evidence" value="ECO:0007669"/>
    <property type="project" value="TreeGrafter"/>
</dbReference>
<dbReference type="GO" id="GO:0005634">
    <property type="term" value="C:nucleus"/>
    <property type="evidence" value="ECO:0007669"/>
    <property type="project" value="TreeGrafter"/>
</dbReference>
<reference evidence="6" key="1">
    <citation type="submission" date="2020-05" db="EMBL/GenBank/DDBJ databases">
        <title>Mycena genomes resolve the evolution of fungal bioluminescence.</title>
        <authorList>
            <person name="Tsai I.J."/>
        </authorList>
    </citation>
    <scope>NUCLEOTIDE SEQUENCE</scope>
    <source>
        <strain evidence="6">171206Taipei</strain>
    </source>
</reference>
<dbReference type="GO" id="GO:0006312">
    <property type="term" value="P:mitotic recombination"/>
    <property type="evidence" value="ECO:0007669"/>
    <property type="project" value="TreeGrafter"/>
</dbReference>
<keyword evidence="4" id="KW-0234">DNA repair</keyword>
<feature type="compositionally biased region" description="Basic and acidic residues" evidence="5">
    <location>
        <begin position="216"/>
        <end position="227"/>
    </location>
</feature>
<evidence type="ECO:0000313" key="7">
    <source>
        <dbReference type="Proteomes" id="UP000636479"/>
    </source>
</evidence>
<dbReference type="InterPro" id="IPR007232">
    <property type="entry name" value="Rad52_Rad59_Rad22"/>
</dbReference>